<sequence length="280" mass="31161">MMMKNKKYFESEEDIIDSNLDLITDIEMFIENDDISIYTNALAKCKNLTTLRLDFDYDTYINEQTAEDLASALGKCVKIQSLALATNGIEIFEQTASPLASAIANCSNLQNLSLELDDSKINGESLSYFSSALQKCINIQTLNISLRKNNLNDESALTIFCALSSCTNLKSLNLDFDSNFIGEKCLSGLGSSLAKCLNLSKFTFRISENQIGDEISSLGQALQNCSNLQSLELFFNGDNDISEKNINGLGSALSKLNRLSTVLIYLEYEDLFYIFKFQNN</sequence>
<organism evidence="4 5">
    <name type="scientific">Tetrahymena thermophila (strain SB210)</name>
    <dbReference type="NCBI Taxonomy" id="312017"/>
    <lineage>
        <taxon>Eukaryota</taxon>
        <taxon>Sar</taxon>
        <taxon>Alveolata</taxon>
        <taxon>Ciliophora</taxon>
        <taxon>Intramacronucleata</taxon>
        <taxon>Oligohymenophorea</taxon>
        <taxon>Hymenostomatida</taxon>
        <taxon>Tetrahymenina</taxon>
        <taxon>Tetrahymenidae</taxon>
        <taxon>Tetrahymena</taxon>
    </lineage>
</organism>
<dbReference type="InParanoid" id="W7XEX1"/>
<name>W7XEX1_TETTS</name>
<proteinExistence type="predicted"/>
<keyword evidence="5" id="KW-1185">Reference proteome</keyword>
<dbReference type="SUPFAM" id="SSF52047">
    <property type="entry name" value="RNI-like"/>
    <property type="match status" value="1"/>
</dbReference>
<evidence type="ECO:0000256" key="3">
    <source>
        <dbReference type="ARBA" id="ARBA00023212"/>
    </source>
</evidence>
<dbReference type="InterPro" id="IPR032675">
    <property type="entry name" value="LRR_dom_sf"/>
</dbReference>
<comment type="subcellular location">
    <subcellularLocation>
        <location evidence="1">Cytoplasm</location>
        <location evidence="1">Cytoskeleton</location>
    </subcellularLocation>
</comment>
<dbReference type="GO" id="GO:0005856">
    <property type="term" value="C:cytoskeleton"/>
    <property type="evidence" value="ECO:0007669"/>
    <property type="project" value="UniProtKB-SubCell"/>
</dbReference>
<dbReference type="KEGG" id="tet:TTHERM_001135019"/>
<dbReference type="InterPro" id="IPR052410">
    <property type="entry name" value="DRC5"/>
</dbReference>
<keyword evidence="3" id="KW-0206">Cytoskeleton</keyword>
<accession>W7XEX1</accession>
<dbReference type="Gene3D" id="3.80.10.10">
    <property type="entry name" value="Ribonuclease Inhibitor"/>
    <property type="match status" value="2"/>
</dbReference>
<dbReference type="OrthoDB" id="120976at2759"/>
<dbReference type="PANTHER" id="PTHR24107">
    <property type="entry name" value="YNEIN REGULATORY COMPLEX SUBUNIT 5"/>
    <property type="match status" value="1"/>
</dbReference>
<dbReference type="RefSeq" id="XP_012652158.1">
    <property type="nucleotide sequence ID" value="XM_012796704.1"/>
</dbReference>
<dbReference type="Proteomes" id="UP000009168">
    <property type="component" value="Unassembled WGS sequence"/>
</dbReference>
<reference evidence="5" key="1">
    <citation type="journal article" date="2006" name="PLoS Biol.">
        <title>Macronuclear genome sequence of the ciliate Tetrahymena thermophila, a model eukaryote.</title>
        <authorList>
            <person name="Eisen J.A."/>
            <person name="Coyne R.S."/>
            <person name="Wu M."/>
            <person name="Wu D."/>
            <person name="Thiagarajan M."/>
            <person name="Wortman J.R."/>
            <person name="Badger J.H."/>
            <person name="Ren Q."/>
            <person name="Amedeo P."/>
            <person name="Jones K.M."/>
            <person name="Tallon L.J."/>
            <person name="Delcher A.L."/>
            <person name="Salzberg S.L."/>
            <person name="Silva J.C."/>
            <person name="Haas B.J."/>
            <person name="Majoros W.H."/>
            <person name="Farzad M."/>
            <person name="Carlton J.M."/>
            <person name="Smith R.K. Jr."/>
            <person name="Garg J."/>
            <person name="Pearlman R.E."/>
            <person name="Karrer K.M."/>
            <person name="Sun L."/>
            <person name="Manning G."/>
            <person name="Elde N.C."/>
            <person name="Turkewitz A.P."/>
            <person name="Asai D.J."/>
            <person name="Wilkes D.E."/>
            <person name="Wang Y."/>
            <person name="Cai H."/>
            <person name="Collins K."/>
            <person name="Stewart B.A."/>
            <person name="Lee S.R."/>
            <person name="Wilamowska K."/>
            <person name="Weinberg Z."/>
            <person name="Ruzzo W.L."/>
            <person name="Wloga D."/>
            <person name="Gaertig J."/>
            <person name="Frankel J."/>
            <person name="Tsao C.-C."/>
            <person name="Gorovsky M.A."/>
            <person name="Keeling P.J."/>
            <person name="Waller R.F."/>
            <person name="Patron N.J."/>
            <person name="Cherry J.M."/>
            <person name="Stover N.A."/>
            <person name="Krieger C.J."/>
            <person name="del Toro C."/>
            <person name="Ryder H.F."/>
            <person name="Williamson S.C."/>
            <person name="Barbeau R.A."/>
            <person name="Hamilton E.P."/>
            <person name="Orias E."/>
        </authorList>
    </citation>
    <scope>NUCLEOTIDE SEQUENCE [LARGE SCALE GENOMIC DNA]</scope>
    <source>
        <strain evidence="5">SB210</strain>
    </source>
</reference>
<dbReference type="AlphaFoldDB" id="W7XEX1"/>
<dbReference type="PANTHER" id="PTHR24107:SF2">
    <property type="entry name" value="NLR FAMILY CARD DOMAIN CONTAINING 3"/>
    <property type="match status" value="1"/>
</dbReference>
<gene>
    <name evidence="4" type="ORF">TTHERM_001135019</name>
</gene>
<evidence type="ECO:0000313" key="4">
    <source>
        <dbReference type="EMBL" id="EWS75303.1"/>
    </source>
</evidence>
<evidence type="ECO:0000256" key="1">
    <source>
        <dbReference type="ARBA" id="ARBA00004245"/>
    </source>
</evidence>
<evidence type="ECO:0008006" key="6">
    <source>
        <dbReference type="Google" id="ProtNLM"/>
    </source>
</evidence>
<protein>
    <recommendedName>
        <fullName evidence="6">Kinase domain protein</fullName>
    </recommendedName>
</protein>
<evidence type="ECO:0000256" key="2">
    <source>
        <dbReference type="ARBA" id="ARBA00022490"/>
    </source>
</evidence>
<keyword evidence="2" id="KW-0963">Cytoplasm</keyword>
<dbReference type="EMBL" id="GG662756">
    <property type="protein sequence ID" value="EWS75303.1"/>
    <property type="molecule type" value="Genomic_DNA"/>
</dbReference>
<evidence type="ECO:0000313" key="5">
    <source>
        <dbReference type="Proteomes" id="UP000009168"/>
    </source>
</evidence>
<dbReference type="GeneID" id="24441782"/>